<gene>
    <name evidence="1" type="ORF">J2804_000740</name>
</gene>
<accession>A0ABU1LKT9</accession>
<comment type="caution">
    <text evidence="1">The sequence shown here is derived from an EMBL/GenBank/DDBJ whole genome shotgun (WGS) entry which is preliminary data.</text>
</comment>
<name>A0ABU1LKT9_9BURK</name>
<dbReference type="InterPro" id="IPR010412">
    <property type="entry name" value="DUF1007"/>
</dbReference>
<organism evidence="1 2">
    <name type="scientific">Paraburkholderia terricola</name>
    <dbReference type="NCBI Taxonomy" id="169427"/>
    <lineage>
        <taxon>Bacteria</taxon>
        <taxon>Pseudomonadati</taxon>
        <taxon>Pseudomonadota</taxon>
        <taxon>Betaproteobacteria</taxon>
        <taxon>Burkholderiales</taxon>
        <taxon>Burkholderiaceae</taxon>
        <taxon>Paraburkholderia</taxon>
    </lineage>
</organism>
<proteinExistence type="predicted"/>
<dbReference type="EMBL" id="JAVDRP010000001">
    <property type="protein sequence ID" value="MDR6407352.1"/>
    <property type="molecule type" value="Genomic_DNA"/>
</dbReference>
<evidence type="ECO:0000313" key="2">
    <source>
        <dbReference type="Proteomes" id="UP001264340"/>
    </source>
</evidence>
<dbReference type="Proteomes" id="UP001264340">
    <property type="component" value="Unassembled WGS sequence"/>
</dbReference>
<sequence length="255" mass="28229">MARQVEKSKSRFPTYACTASGKMLLQCRAITSSSLRRHVTFRRMFMRNRVARSLRERVLPLIHAIAAACCAAAAAPLAAHPHVWITYESVARMNGSSLDAVQEKWTFSQGFPVSIVGDLKDMPKSGPLGPKYIRIFRQQAFDSLKGADYFVHVFVDGKAARFGEVRDFAVSIEGGRIVYTFVLPLADKVDVKFAQVQLGTWDETFFVDFQAPSRNGAPVVFDATAQKNCTAQPFEDKVHTLFGGAISPLSTRLSC</sequence>
<reference evidence="1 2" key="1">
    <citation type="submission" date="2023-07" db="EMBL/GenBank/DDBJ databases">
        <title>Sorghum-associated microbial communities from plants grown in Nebraska, USA.</title>
        <authorList>
            <person name="Schachtman D."/>
        </authorList>
    </citation>
    <scope>NUCLEOTIDE SEQUENCE [LARGE SCALE GENOMIC DNA]</scope>
    <source>
        <strain evidence="1 2">DS1316</strain>
    </source>
</reference>
<dbReference type="RefSeq" id="WP_310118543.1">
    <property type="nucleotide sequence ID" value="NZ_JAVDQV010000001.1"/>
</dbReference>
<evidence type="ECO:0000313" key="1">
    <source>
        <dbReference type="EMBL" id="MDR6407352.1"/>
    </source>
</evidence>
<dbReference type="Pfam" id="PF06226">
    <property type="entry name" value="DUF1007"/>
    <property type="match status" value="1"/>
</dbReference>
<keyword evidence="2" id="KW-1185">Reference proteome</keyword>
<protein>
    <submittedName>
        <fullName evidence="1">ABC-type uncharacterized transport system substrate-binding protein</fullName>
    </submittedName>
</protein>